<evidence type="ECO:0000313" key="3">
    <source>
        <dbReference type="Proteomes" id="UP000007755"/>
    </source>
</evidence>
<reference evidence="2" key="1">
    <citation type="submission" date="2011-02" db="EMBL/GenBank/DDBJ databases">
        <title>The genome of the leaf-cutting ant Acromyrmex echinatior suggests key adaptations to social evolution and fungus farming.</title>
        <authorList>
            <person name="Nygaard S."/>
            <person name="Zhang G."/>
        </authorList>
    </citation>
    <scope>NUCLEOTIDE SEQUENCE</scope>
</reference>
<protein>
    <submittedName>
        <fullName evidence="2">Uncharacterized protein</fullName>
    </submittedName>
</protein>
<proteinExistence type="predicted"/>
<feature type="compositionally biased region" description="Basic and acidic residues" evidence="1">
    <location>
        <begin position="47"/>
        <end position="56"/>
    </location>
</feature>
<keyword evidence="3" id="KW-1185">Reference proteome</keyword>
<evidence type="ECO:0000256" key="1">
    <source>
        <dbReference type="SAM" id="MobiDB-lite"/>
    </source>
</evidence>
<dbReference type="Proteomes" id="UP000007755">
    <property type="component" value="Unassembled WGS sequence"/>
</dbReference>
<dbReference type="EMBL" id="GL887917">
    <property type="protein sequence ID" value="EGI69392.1"/>
    <property type="molecule type" value="Genomic_DNA"/>
</dbReference>
<dbReference type="OrthoDB" id="7558711at2759"/>
<accession>F4W8S5</accession>
<gene>
    <name evidence="2" type="ORF">G5I_01858</name>
</gene>
<dbReference type="AlphaFoldDB" id="F4W8S5"/>
<feature type="region of interest" description="Disordered" evidence="1">
    <location>
        <begin position="46"/>
        <end position="94"/>
    </location>
</feature>
<name>F4W8S5_ACREC</name>
<organism evidence="3">
    <name type="scientific">Acromyrmex echinatior</name>
    <name type="common">Panamanian leafcutter ant</name>
    <name type="synonym">Acromyrmex octospinosus echinatior</name>
    <dbReference type="NCBI Taxonomy" id="103372"/>
    <lineage>
        <taxon>Eukaryota</taxon>
        <taxon>Metazoa</taxon>
        <taxon>Ecdysozoa</taxon>
        <taxon>Arthropoda</taxon>
        <taxon>Hexapoda</taxon>
        <taxon>Insecta</taxon>
        <taxon>Pterygota</taxon>
        <taxon>Neoptera</taxon>
        <taxon>Endopterygota</taxon>
        <taxon>Hymenoptera</taxon>
        <taxon>Apocrita</taxon>
        <taxon>Aculeata</taxon>
        <taxon>Formicoidea</taxon>
        <taxon>Formicidae</taxon>
        <taxon>Myrmicinae</taxon>
        <taxon>Acromyrmex</taxon>
    </lineage>
</organism>
<sequence length="94" mass="11005">MHKLGHCGGDARLMEIISHHLEVHECFNHEEDDAGGYIADFKRRARARENEEKQKEEEEEEEVIEKREEEEEKEDGEVDNSEILVVESGNITKR</sequence>
<dbReference type="InParanoid" id="F4W8S5"/>
<evidence type="ECO:0000313" key="2">
    <source>
        <dbReference type="EMBL" id="EGI69392.1"/>
    </source>
</evidence>
<feature type="compositionally biased region" description="Acidic residues" evidence="1">
    <location>
        <begin position="57"/>
        <end position="80"/>
    </location>
</feature>